<dbReference type="InterPro" id="IPR010918">
    <property type="entry name" value="PurM-like_C_dom"/>
</dbReference>
<feature type="domain" description="PurM-like N-terminal" evidence="10">
    <location>
        <begin position="52"/>
        <end position="158"/>
    </location>
</feature>
<feature type="site" description="Important for catalytic activity" evidence="9">
    <location>
        <position position="20"/>
    </location>
</feature>
<dbReference type="Pfam" id="PF02769">
    <property type="entry name" value="AIRS_C"/>
    <property type="match status" value="1"/>
</dbReference>
<evidence type="ECO:0000256" key="1">
    <source>
        <dbReference type="ARBA" id="ARBA00008026"/>
    </source>
</evidence>
<feature type="binding site" description="in other chain" evidence="9">
    <location>
        <position position="70"/>
    </location>
    <ligand>
        <name>ATP</name>
        <dbReference type="ChEBI" id="CHEBI:30616"/>
        <note>ligand shared between dimeric partners</note>
    </ligand>
</feature>
<keyword evidence="5 9" id="KW-0418">Kinase</keyword>
<evidence type="ECO:0000313" key="13">
    <source>
        <dbReference type="Proteomes" id="UP000640335"/>
    </source>
</evidence>
<dbReference type="SUPFAM" id="SSF56042">
    <property type="entry name" value="PurM C-terminal domain-like"/>
    <property type="match status" value="1"/>
</dbReference>
<organism evidence="12 13">
    <name type="scientific">Clostridium gallinarum</name>
    <dbReference type="NCBI Taxonomy" id="2762246"/>
    <lineage>
        <taxon>Bacteria</taxon>
        <taxon>Bacillati</taxon>
        <taxon>Bacillota</taxon>
        <taxon>Clostridia</taxon>
        <taxon>Eubacteriales</taxon>
        <taxon>Clostridiaceae</taxon>
        <taxon>Clostridium</taxon>
    </lineage>
</organism>
<name>A0ABR8Q3V6_9CLOT</name>
<evidence type="ECO:0000256" key="3">
    <source>
        <dbReference type="ARBA" id="ARBA00022723"/>
    </source>
</evidence>
<evidence type="ECO:0000256" key="9">
    <source>
        <dbReference type="HAMAP-Rule" id="MF_00625"/>
    </source>
</evidence>
<keyword evidence="6 9" id="KW-0067">ATP-binding</keyword>
<dbReference type="NCBIfam" id="NF002098">
    <property type="entry name" value="PRK00943.1"/>
    <property type="match status" value="1"/>
</dbReference>
<keyword evidence="13" id="KW-1185">Reference proteome</keyword>
<feature type="binding site" description="in other chain" evidence="9">
    <location>
        <position position="20"/>
    </location>
    <ligand>
        <name>ATP</name>
        <dbReference type="ChEBI" id="CHEBI:30616"/>
        <note>ligand shared between dimeric partners</note>
    </ligand>
</feature>
<evidence type="ECO:0000313" key="12">
    <source>
        <dbReference type="EMBL" id="MBD7915112.1"/>
    </source>
</evidence>
<keyword evidence="3 9" id="KW-0479">Metal-binding</keyword>
<evidence type="ECO:0000259" key="10">
    <source>
        <dbReference type="Pfam" id="PF00586"/>
    </source>
</evidence>
<reference evidence="12 13" key="1">
    <citation type="submission" date="2020-08" db="EMBL/GenBank/DDBJ databases">
        <title>A Genomic Blueprint of the Chicken Gut Microbiome.</title>
        <authorList>
            <person name="Gilroy R."/>
            <person name="Ravi A."/>
            <person name="Getino M."/>
            <person name="Pursley I."/>
            <person name="Horton D.L."/>
            <person name="Alikhan N.-F."/>
            <person name="Baker D."/>
            <person name="Gharbi K."/>
            <person name="Hall N."/>
            <person name="Watson M."/>
            <person name="Adriaenssens E.M."/>
            <person name="Foster-Nyarko E."/>
            <person name="Jarju S."/>
            <person name="Secka A."/>
            <person name="Antonio M."/>
            <person name="Oren A."/>
            <person name="Chaudhuri R."/>
            <person name="La Ragione R.M."/>
            <person name="Hildebrand F."/>
            <person name="Pallen M.J."/>
        </authorList>
    </citation>
    <scope>NUCLEOTIDE SEQUENCE [LARGE SCALE GENOMIC DNA]</scope>
    <source>
        <strain evidence="12 13">Sa3CUN1</strain>
    </source>
</reference>
<feature type="active site" evidence="9">
    <location>
        <position position="17"/>
    </location>
</feature>
<dbReference type="SUPFAM" id="SSF55326">
    <property type="entry name" value="PurM N-terminal domain-like"/>
    <property type="match status" value="1"/>
</dbReference>
<evidence type="ECO:0000256" key="8">
    <source>
        <dbReference type="ARBA" id="ARBA00023266"/>
    </source>
</evidence>
<keyword evidence="4 9" id="KW-0547">Nucleotide-binding</keyword>
<accession>A0ABR8Q3V6</accession>
<feature type="binding site" description="in other chain" evidence="9">
    <location>
        <position position="93"/>
    </location>
    <ligand>
        <name>ATP</name>
        <dbReference type="ChEBI" id="CHEBI:30616"/>
        <note>ligand shared between dimeric partners</note>
    </ligand>
</feature>
<dbReference type="CDD" id="cd02195">
    <property type="entry name" value="SelD"/>
    <property type="match status" value="1"/>
</dbReference>
<keyword evidence="8 9" id="KW-0711">Selenium</keyword>
<dbReference type="PANTHER" id="PTHR10256">
    <property type="entry name" value="SELENIDE, WATER DIKINASE"/>
    <property type="match status" value="1"/>
</dbReference>
<protein>
    <recommendedName>
        <fullName evidence="9">Selenide, water dikinase</fullName>
        <ecNumber evidence="9">2.7.9.3</ecNumber>
    </recommendedName>
    <alternativeName>
        <fullName evidence="9">Selenium donor protein</fullName>
    </alternativeName>
    <alternativeName>
        <fullName evidence="9">Selenophosphate synthase</fullName>
    </alternativeName>
</protein>
<evidence type="ECO:0000259" key="11">
    <source>
        <dbReference type="Pfam" id="PF02769"/>
    </source>
</evidence>
<dbReference type="InterPro" id="IPR023061">
    <property type="entry name" value="SelD_I"/>
</dbReference>
<feature type="domain" description="PurM-like C-terminal" evidence="11">
    <location>
        <begin position="170"/>
        <end position="342"/>
    </location>
</feature>
<feature type="binding site" evidence="9">
    <location>
        <position position="93"/>
    </location>
    <ligand>
        <name>Mg(2+)</name>
        <dbReference type="ChEBI" id="CHEBI:18420"/>
    </ligand>
</feature>
<sequence length="352" mass="38000">MEIEKKKLMQLSKRCGCAGKFTPDELAKVLKHIEVKEEDRDPNLIVGFDKSDDAGIYKITDDLALVQTVDFFTPVANDPYIFGQIAAANALSDVYAMGGKPLTALNLSCFSATIGSDILAEILKGGADKIREAGATIVGGHTITDEEVKYGVSVTGIVDISKVISNSGAKVGDVLILTKPLGSGVLTTALKIEFINDEEFTEAAKVMATLNKTASEEMQKIGVNSCTDITGFGFIGHSYEMAVGSGVALEIDSKKVPFMDRVKDLAKEYCLPSGAYSNEKHFEKWVSFGENIDDVTRLAFFDPQTSGGLLISVSEEKAETLLKNINNRSEIKAEIIGRVVEVTENNKPININ</sequence>
<dbReference type="Proteomes" id="UP000640335">
    <property type="component" value="Unassembled WGS sequence"/>
</dbReference>
<feature type="binding site" evidence="9">
    <location>
        <position position="53"/>
    </location>
    <ligand>
        <name>Mg(2+)</name>
        <dbReference type="ChEBI" id="CHEBI:18420"/>
    </ligand>
</feature>
<dbReference type="Gene3D" id="3.90.650.10">
    <property type="entry name" value="PurM-like C-terminal domain"/>
    <property type="match status" value="1"/>
</dbReference>
<evidence type="ECO:0000256" key="4">
    <source>
        <dbReference type="ARBA" id="ARBA00022741"/>
    </source>
</evidence>
<feature type="binding site" evidence="9">
    <location>
        <position position="228"/>
    </location>
    <ligand>
        <name>Mg(2+)</name>
        <dbReference type="ChEBI" id="CHEBI:18420"/>
    </ligand>
</feature>
<comment type="subunit">
    <text evidence="9">Homodimer.</text>
</comment>
<keyword evidence="7 9" id="KW-0460">Magnesium</keyword>
<dbReference type="EC" id="2.7.9.3" evidence="9"/>
<dbReference type="InterPro" id="IPR004536">
    <property type="entry name" value="SPS/SelD"/>
</dbReference>
<dbReference type="NCBIfam" id="TIGR00476">
    <property type="entry name" value="selD"/>
    <property type="match status" value="1"/>
</dbReference>
<evidence type="ECO:0000256" key="5">
    <source>
        <dbReference type="ARBA" id="ARBA00022777"/>
    </source>
</evidence>
<proteinExistence type="inferred from homology"/>
<gene>
    <name evidence="9 12" type="primary">selD</name>
    <name evidence="12" type="ORF">H9660_08105</name>
</gene>
<evidence type="ECO:0000256" key="7">
    <source>
        <dbReference type="ARBA" id="ARBA00022842"/>
    </source>
</evidence>
<dbReference type="PANTHER" id="PTHR10256:SF0">
    <property type="entry name" value="INACTIVE SELENIDE, WATER DIKINASE-LIKE PROTEIN-RELATED"/>
    <property type="match status" value="1"/>
</dbReference>
<dbReference type="PIRSF" id="PIRSF036407">
    <property type="entry name" value="Selenphspht_syn"/>
    <property type="match status" value="1"/>
</dbReference>
<dbReference type="Gene3D" id="3.30.1330.10">
    <property type="entry name" value="PurM-like, N-terminal domain"/>
    <property type="match status" value="1"/>
</dbReference>
<dbReference type="InterPro" id="IPR036676">
    <property type="entry name" value="PurM-like_C_sf"/>
</dbReference>
<dbReference type="InterPro" id="IPR036921">
    <property type="entry name" value="PurM-like_N_sf"/>
</dbReference>
<feature type="binding site" evidence="9">
    <location>
        <begin position="140"/>
        <end position="142"/>
    </location>
    <ligand>
        <name>ATP</name>
        <dbReference type="ChEBI" id="CHEBI:30616"/>
        <note>ligand shared between dimeric partners</note>
    </ligand>
</feature>
<comment type="catalytic activity">
    <reaction evidence="9">
        <text>hydrogenselenide + ATP + H2O = selenophosphate + AMP + phosphate + 2 H(+)</text>
        <dbReference type="Rhea" id="RHEA:18737"/>
        <dbReference type="ChEBI" id="CHEBI:15377"/>
        <dbReference type="ChEBI" id="CHEBI:15378"/>
        <dbReference type="ChEBI" id="CHEBI:16144"/>
        <dbReference type="ChEBI" id="CHEBI:29317"/>
        <dbReference type="ChEBI" id="CHEBI:30616"/>
        <dbReference type="ChEBI" id="CHEBI:43474"/>
        <dbReference type="ChEBI" id="CHEBI:456215"/>
        <dbReference type="EC" id="2.7.9.3"/>
    </reaction>
</comment>
<comment type="caution">
    <text evidence="12">The sequence shown here is derived from an EMBL/GenBank/DDBJ whole genome shotgun (WGS) entry which is preliminary data.</text>
</comment>
<comment type="function">
    <text evidence="9">Synthesizes selenophosphate from selenide and ATP.</text>
</comment>
<evidence type="ECO:0000256" key="2">
    <source>
        <dbReference type="ARBA" id="ARBA00022679"/>
    </source>
</evidence>
<dbReference type="Pfam" id="PF00586">
    <property type="entry name" value="AIRS"/>
    <property type="match status" value="1"/>
</dbReference>
<dbReference type="EMBL" id="JACSQZ010000024">
    <property type="protein sequence ID" value="MBD7915112.1"/>
    <property type="molecule type" value="Genomic_DNA"/>
</dbReference>
<feature type="binding site" description="in other chain" evidence="9">
    <location>
        <begin position="50"/>
        <end position="52"/>
    </location>
    <ligand>
        <name>ATP</name>
        <dbReference type="ChEBI" id="CHEBI:30616"/>
        <note>ligand shared between dimeric partners</note>
    </ligand>
</feature>
<keyword evidence="2 9" id="KW-0808">Transferase</keyword>
<comment type="similarity">
    <text evidence="1 9">Belongs to the selenophosphate synthase 1 family. Class I subfamily.</text>
</comment>
<dbReference type="HAMAP" id="MF_00625">
    <property type="entry name" value="SelD"/>
    <property type="match status" value="1"/>
</dbReference>
<evidence type="ECO:0000256" key="6">
    <source>
        <dbReference type="ARBA" id="ARBA00022840"/>
    </source>
</evidence>
<comment type="cofactor">
    <cofactor evidence="9">
        <name>Mg(2+)</name>
        <dbReference type="ChEBI" id="CHEBI:18420"/>
    </cofactor>
    <text evidence="9">Binds 1 Mg(2+) ion per monomer.</text>
</comment>
<dbReference type="GO" id="GO:0004756">
    <property type="term" value="F:selenide, water dikinase activity"/>
    <property type="evidence" value="ECO:0007669"/>
    <property type="project" value="UniProtKB-EC"/>
</dbReference>
<dbReference type="InterPro" id="IPR016188">
    <property type="entry name" value="PurM-like_N"/>
</dbReference>